<evidence type="ECO:0000256" key="2">
    <source>
        <dbReference type="SAM" id="SignalP"/>
    </source>
</evidence>
<feature type="region of interest" description="Disordered" evidence="1">
    <location>
        <begin position="125"/>
        <end position="160"/>
    </location>
</feature>
<feature type="region of interest" description="Disordered" evidence="1">
    <location>
        <begin position="19"/>
        <end position="95"/>
    </location>
</feature>
<feature type="signal peptide" evidence="2">
    <location>
        <begin position="1"/>
        <end position="21"/>
    </location>
</feature>
<comment type="caution">
    <text evidence="3">The sequence shown here is derived from an EMBL/GenBank/DDBJ whole genome shotgun (WGS) entry which is preliminary data.</text>
</comment>
<dbReference type="AlphaFoldDB" id="A0A2S4AL30"/>
<evidence type="ECO:0000256" key="1">
    <source>
        <dbReference type="SAM" id="MobiDB-lite"/>
    </source>
</evidence>
<dbReference type="EMBL" id="PPXG01000007">
    <property type="protein sequence ID" value="POH81687.1"/>
    <property type="molecule type" value="Genomic_DNA"/>
</dbReference>
<evidence type="ECO:0008006" key="5">
    <source>
        <dbReference type="Google" id="ProtNLM"/>
    </source>
</evidence>
<proteinExistence type="predicted"/>
<evidence type="ECO:0000313" key="4">
    <source>
        <dbReference type="Proteomes" id="UP000237068"/>
    </source>
</evidence>
<feature type="compositionally biased region" description="Acidic residues" evidence="1">
    <location>
        <begin position="48"/>
        <end position="71"/>
    </location>
</feature>
<dbReference type="RefSeq" id="WP_103457268.1">
    <property type="nucleotide sequence ID" value="NZ_JAMOHQ010000007.1"/>
</dbReference>
<dbReference type="Proteomes" id="UP000237068">
    <property type="component" value="Unassembled WGS sequence"/>
</dbReference>
<keyword evidence="2" id="KW-0732">Signal</keyword>
<name>A0A2S4AL30_STUST</name>
<sequence>MRRPLLLLLVLLSLATLGGCGEDDEVTSESEHPPVLIEEPSLPPVEAEPAEEPPDLEIELAPIEEDVDGEPPELQISIPEPEPKPAVKPAPVKRPAEKKAAEVELSAPELDLRLPEELAAELMPAPGGEPVRLLPPLFDPTRSSKSMQVDGRLIPSEDNDEGLIDGAEIRFEFKR</sequence>
<gene>
    <name evidence="3" type="ORF">CXK91_16985</name>
</gene>
<feature type="compositionally biased region" description="Low complexity" evidence="1">
    <location>
        <begin position="38"/>
        <end position="47"/>
    </location>
</feature>
<accession>A0A2S4AL30</accession>
<dbReference type="PROSITE" id="PS51257">
    <property type="entry name" value="PROKAR_LIPOPROTEIN"/>
    <property type="match status" value="1"/>
</dbReference>
<protein>
    <recommendedName>
        <fullName evidence="5">Translation initiation factor 2</fullName>
    </recommendedName>
</protein>
<feature type="chain" id="PRO_5015553833" description="Translation initiation factor 2" evidence="2">
    <location>
        <begin position="22"/>
        <end position="175"/>
    </location>
</feature>
<dbReference type="OrthoDB" id="7033334at2"/>
<evidence type="ECO:0000313" key="3">
    <source>
        <dbReference type="EMBL" id="POH81687.1"/>
    </source>
</evidence>
<organism evidence="3 4">
    <name type="scientific">Stutzerimonas stutzeri</name>
    <name type="common">Pseudomonas stutzeri</name>
    <dbReference type="NCBI Taxonomy" id="316"/>
    <lineage>
        <taxon>Bacteria</taxon>
        <taxon>Pseudomonadati</taxon>
        <taxon>Pseudomonadota</taxon>
        <taxon>Gammaproteobacteria</taxon>
        <taxon>Pseudomonadales</taxon>
        <taxon>Pseudomonadaceae</taxon>
        <taxon>Stutzerimonas</taxon>
    </lineage>
</organism>
<reference evidence="3 4" key="1">
    <citation type="submission" date="2018-01" db="EMBL/GenBank/DDBJ databases">
        <title>Denitrification phenotypes of diverse strains of Pseudomonas stutzeri.</title>
        <authorList>
            <person name="Milligan D.A."/>
            <person name="Bergaust L."/>
            <person name="Bakken L.R."/>
            <person name="Frostegard A."/>
        </authorList>
    </citation>
    <scope>NUCLEOTIDE SEQUENCE [LARGE SCALE GENOMIC DNA]</scope>
    <source>
        <strain evidence="3 4">24a13</strain>
    </source>
</reference>